<evidence type="ECO:0000313" key="11">
    <source>
        <dbReference type="EMBL" id="GAA1759648.1"/>
    </source>
</evidence>
<dbReference type="PANTHER" id="PTHR24221:SF646">
    <property type="entry name" value="HAEMOLYSIN SECRETION ATP-BINDING PROTEIN"/>
    <property type="match status" value="1"/>
</dbReference>
<dbReference type="PROSITE" id="PS50893">
    <property type="entry name" value="ABC_TRANSPORTER_2"/>
    <property type="match status" value="1"/>
</dbReference>
<evidence type="ECO:0000256" key="6">
    <source>
        <dbReference type="ARBA" id="ARBA00023136"/>
    </source>
</evidence>
<name>A0ABP4WWN6_9MICO</name>
<evidence type="ECO:0000259" key="9">
    <source>
        <dbReference type="PROSITE" id="PS50893"/>
    </source>
</evidence>
<feature type="domain" description="ABC transporter" evidence="9">
    <location>
        <begin position="333"/>
        <end position="567"/>
    </location>
</feature>
<dbReference type="Gene3D" id="3.40.50.300">
    <property type="entry name" value="P-loop containing nucleotide triphosphate hydrolases"/>
    <property type="match status" value="1"/>
</dbReference>
<feature type="transmembrane region" description="Helical" evidence="8">
    <location>
        <begin position="55"/>
        <end position="73"/>
    </location>
</feature>
<keyword evidence="2 8" id="KW-0812">Transmembrane</keyword>
<dbReference type="Proteomes" id="UP001500506">
    <property type="component" value="Unassembled WGS sequence"/>
</dbReference>
<evidence type="ECO:0000256" key="5">
    <source>
        <dbReference type="ARBA" id="ARBA00022989"/>
    </source>
</evidence>
<gene>
    <name evidence="11" type="ORF">GCM10009747_18370</name>
</gene>
<reference evidence="12" key="1">
    <citation type="journal article" date="2019" name="Int. J. Syst. Evol. Microbiol.">
        <title>The Global Catalogue of Microorganisms (GCM) 10K type strain sequencing project: providing services to taxonomists for standard genome sequencing and annotation.</title>
        <authorList>
            <consortium name="The Broad Institute Genomics Platform"/>
            <consortium name="The Broad Institute Genome Sequencing Center for Infectious Disease"/>
            <person name="Wu L."/>
            <person name="Ma J."/>
        </authorList>
    </citation>
    <scope>NUCLEOTIDE SEQUENCE [LARGE SCALE GENOMIC DNA]</scope>
    <source>
        <strain evidence="12">JCM 14319</strain>
    </source>
</reference>
<keyword evidence="6 8" id="KW-0472">Membrane</keyword>
<comment type="subcellular location">
    <subcellularLocation>
        <location evidence="1">Cell membrane</location>
        <topology evidence="1">Multi-pass membrane protein</topology>
    </subcellularLocation>
</comment>
<dbReference type="PROSITE" id="PS50929">
    <property type="entry name" value="ABC_TM1F"/>
    <property type="match status" value="1"/>
</dbReference>
<feature type="region of interest" description="Disordered" evidence="7">
    <location>
        <begin position="544"/>
        <end position="567"/>
    </location>
</feature>
<evidence type="ECO:0000256" key="1">
    <source>
        <dbReference type="ARBA" id="ARBA00004651"/>
    </source>
</evidence>
<keyword evidence="5 8" id="KW-1133">Transmembrane helix</keyword>
<dbReference type="InterPro" id="IPR036640">
    <property type="entry name" value="ABC1_TM_sf"/>
</dbReference>
<feature type="transmembrane region" description="Helical" evidence="8">
    <location>
        <begin position="157"/>
        <end position="174"/>
    </location>
</feature>
<feature type="domain" description="ABC transmembrane type-1" evidence="10">
    <location>
        <begin position="18"/>
        <end position="299"/>
    </location>
</feature>
<keyword evidence="12" id="KW-1185">Reference proteome</keyword>
<dbReference type="InterPro" id="IPR017871">
    <property type="entry name" value="ABC_transporter-like_CS"/>
</dbReference>
<dbReference type="EMBL" id="BAAANH010000003">
    <property type="protein sequence ID" value="GAA1759648.1"/>
    <property type="molecule type" value="Genomic_DNA"/>
</dbReference>
<dbReference type="RefSeq" id="WP_232499988.1">
    <property type="nucleotide sequence ID" value="NZ_BAAANH010000003.1"/>
</dbReference>
<dbReference type="InterPro" id="IPR027417">
    <property type="entry name" value="P-loop_NTPase"/>
</dbReference>
<dbReference type="InterPro" id="IPR039421">
    <property type="entry name" value="Type_1_exporter"/>
</dbReference>
<sequence length="567" mass="59737">MIHRRLLQLAGAVPGAIALVASATLIATLAHVLFALQVAAILAALIAGEVDHVPAALPWLLATTAARAAVLWVREVVTARCGIAIRARLRDRLLSQLSALGPSHPLSSRAGGATAAIVDGVEGLDAYYAKYLPQLAVVAIVPATIVILVAKQAPAAGAVLAASAAVAVIAPRFWDARLLANGRGRWQRYDRLSSDYLEATQSIPLLRAFGAGARVGEQLTRRSEELHAQTMAQLRVSLVESGISAFAAHVGTVSTVVVALLTFTGGSIDAAAVIAVLLLTRECFRPLTELSGHWHAGYLGLTAVDGIDELLNATPVVRDNGKDDRPAARGASLAFRDVHFTYPDNGNGVHAIDLRFAPGSTTAIVGPSGSGKSTLARLLLREFDPDRGVIDIDGHDAREYTLAALHQSIVVVPQDTYLFAASVRDNIALHRPDASDAEIRDAAAAADIDRFIETLPEGYDTRLREGGAGLSGGQRQRLAIARALLAQPSVLVLDEATSGLDISTEHRVLEGIERMTKGCTRIVIAHRESAARGAGNIIRMRDGRVSPEPLPVSTESIEASVDLGARG</sequence>
<keyword evidence="4 11" id="KW-0067">ATP-binding</keyword>
<dbReference type="GO" id="GO:0005524">
    <property type="term" value="F:ATP binding"/>
    <property type="evidence" value="ECO:0007669"/>
    <property type="project" value="UniProtKB-KW"/>
</dbReference>
<evidence type="ECO:0000256" key="4">
    <source>
        <dbReference type="ARBA" id="ARBA00022840"/>
    </source>
</evidence>
<evidence type="ECO:0000256" key="2">
    <source>
        <dbReference type="ARBA" id="ARBA00022692"/>
    </source>
</evidence>
<dbReference type="InterPro" id="IPR003439">
    <property type="entry name" value="ABC_transporter-like_ATP-bd"/>
</dbReference>
<protein>
    <submittedName>
        <fullName evidence="11">ABC transporter ATP-binding protein</fullName>
    </submittedName>
</protein>
<evidence type="ECO:0000259" key="10">
    <source>
        <dbReference type="PROSITE" id="PS50929"/>
    </source>
</evidence>
<dbReference type="InterPro" id="IPR003593">
    <property type="entry name" value="AAA+_ATPase"/>
</dbReference>
<dbReference type="PROSITE" id="PS00211">
    <property type="entry name" value="ABC_TRANSPORTER_1"/>
    <property type="match status" value="1"/>
</dbReference>
<dbReference type="Gene3D" id="1.20.1560.10">
    <property type="entry name" value="ABC transporter type 1, transmembrane domain"/>
    <property type="match status" value="1"/>
</dbReference>
<organism evidence="11 12">
    <name type="scientific">Agromyces humatus</name>
    <dbReference type="NCBI Taxonomy" id="279573"/>
    <lineage>
        <taxon>Bacteria</taxon>
        <taxon>Bacillati</taxon>
        <taxon>Actinomycetota</taxon>
        <taxon>Actinomycetes</taxon>
        <taxon>Micrococcales</taxon>
        <taxon>Microbacteriaceae</taxon>
        <taxon>Agromyces</taxon>
    </lineage>
</organism>
<dbReference type="Pfam" id="PF00005">
    <property type="entry name" value="ABC_tran"/>
    <property type="match status" value="1"/>
</dbReference>
<dbReference type="PANTHER" id="PTHR24221">
    <property type="entry name" value="ATP-BINDING CASSETTE SUB-FAMILY B"/>
    <property type="match status" value="1"/>
</dbReference>
<evidence type="ECO:0000256" key="3">
    <source>
        <dbReference type="ARBA" id="ARBA00022741"/>
    </source>
</evidence>
<dbReference type="SUPFAM" id="SSF52540">
    <property type="entry name" value="P-loop containing nucleoside triphosphate hydrolases"/>
    <property type="match status" value="1"/>
</dbReference>
<dbReference type="Pfam" id="PF00664">
    <property type="entry name" value="ABC_membrane"/>
    <property type="match status" value="1"/>
</dbReference>
<accession>A0ABP4WWN6</accession>
<feature type="transmembrane region" description="Helical" evidence="8">
    <location>
        <begin position="256"/>
        <end position="279"/>
    </location>
</feature>
<dbReference type="SMART" id="SM00382">
    <property type="entry name" value="AAA"/>
    <property type="match status" value="1"/>
</dbReference>
<proteinExistence type="predicted"/>
<evidence type="ECO:0000256" key="8">
    <source>
        <dbReference type="SAM" id="Phobius"/>
    </source>
</evidence>
<comment type="caution">
    <text evidence="11">The sequence shown here is derived from an EMBL/GenBank/DDBJ whole genome shotgun (WGS) entry which is preliminary data.</text>
</comment>
<dbReference type="InterPro" id="IPR011527">
    <property type="entry name" value="ABC1_TM_dom"/>
</dbReference>
<evidence type="ECO:0000313" key="12">
    <source>
        <dbReference type="Proteomes" id="UP001500506"/>
    </source>
</evidence>
<feature type="transmembrane region" description="Helical" evidence="8">
    <location>
        <begin position="131"/>
        <end position="150"/>
    </location>
</feature>
<evidence type="ECO:0000256" key="7">
    <source>
        <dbReference type="SAM" id="MobiDB-lite"/>
    </source>
</evidence>
<dbReference type="SUPFAM" id="SSF90123">
    <property type="entry name" value="ABC transporter transmembrane region"/>
    <property type="match status" value="1"/>
</dbReference>
<keyword evidence="3" id="KW-0547">Nucleotide-binding</keyword>